<dbReference type="RefSeq" id="WP_015868270.1">
    <property type="nucleotide sequence ID" value="NC_012785.1"/>
</dbReference>
<dbReference type="CDD" id="cd02508">
    <property type="entry name" value="ADP_Glucose_PP"/>
    <property type="match status" value="1"/>
</dbReference>
<dbReference type="Pfam" id="PF24894">
    <property type="entry name" value="Hexapep_GlmU"/>
    <property type="match status" value="1"/>
</dbReference>
<dbReference type="InterPro" id="IPR056818">
    <property type="entry name" value="GlmU/GlgC-like_hexapep"/>
</dbReference>
<dbReference type="InterPro" id="IPR011831">
    <property type="entry name" value="ADP-Glc_PPase"/>
</dbReference>
<dbReference type="InterPro" id="IPR011832">
    <property type="entry name" value="GlgDAde_trans"/>
</dbReference>
<feature type="domain" description="Glucose-1-phosphate adenylyltransferase/Bifunctional protein GlmU-like C-terminal hexapeptide" evidence="4">
    <location>
        <begin position="290"/>
        <end position="360"/>
    </location>
</feature>
<dbReference type="Pfam" id="PF00483">
    <property type="entry name" value="NTP_transferase"/>
    <property type="match status" value="1"/>
</dbReference>
<evidence type="ECO:0000256" key="2">
    <source>
        <dbReference type="ARBA" id="ARBA00023056"/>
    </source>
</evidence>
<protein>
    <submittedName>
        <fullName evidence="5">Glucose-1-phosphate adenylyltransferase, GlgD subunit</fullName>
        <ecNumber evidence="5">2.7.7.27</ecNumber>
    </submittedName>
</protein>
<dbReference type="CDD" id="cd04651">
    <property type="entry name" value="LbH_G1P_AT_C"/>
    <property type="match status" value="1"/>
</dbReference>
<dbReference type="InterPro" id="IPR029044">
    <property type="entry name" value="Nucleotide-diphossugar_trans"/>
</dbReference>
<proteinExistence type="inferred from homology"/>
<accession>C5CGM6</accession>
<reference evidence="5 6" key="1">
    <citation type="submission" date="2009-06" db="EMBL/GenBank/DDBJ databases">
        <title>Complete sequence of Thermotogales bacterium TBF 19.5.1.</title>
        <authorList>
            <consortium name="US DOE Joint Genome Institute"/>
            <person name="Lucas S."/>
            <person name="Copeland A."/>
            <person name="Lapidus A."/>
            <person name="Glavina del Rio T."/>
            <person name="Tice H."/>
            <person name="Bruce D."/>
            <person name="Goodwin L."/>
            <person name="Pitluck S."/>
            <person name="Chertkov O."/>
            <person name="Brettin T."/>
            <person name="Detter J.C."/>
            <person name="Han C."/>
            <person name="Schmutz J."/>
            <person name="Larimer F."/>
            <person name="Land M."/>
            <person name="Hauser L."/>
            <person name="Kyrpides N."/>
            <person name="Ovchinnikova G."/>
            <person name="Noll K."/>
        </authorList>
    </citation>
    <scope>NUCLEOTIDE SEQUENCE [LARGE SCALE GENOMIC DNA]</scope>
    <source>
        <strain evidence="6">ATCC BAA-1733 / DSM 21960 / TBF 19.5.1</strain>
    </source>
</reference>
<dbReference type="InterPro" id="IPR011004">
    <property type="entry name" value="Trimer_LpxA-like_sf"/>
</dbReference>
<keyword evidence="5" id="KW-0548">Nucleotidyltransferase</keyword>
<sequence length="374" mass="42095">MKVLGLVMANHRAETLRPLTKKRTSAALPVFGKYRAIDFTLSNMVNAGISKIGIVTQYSPRSLMDHLGSGKEWDLDRKRGGLFILQPYDTASKETLGYVGSADALFQNMTILKRGNEDYTLISDGDSIYKIDFSKMFRAHIETGADITVLTARSEFVKHQAVHQKTISDETGRVVEWKMEDENIENEKFSVPLGVYFMNKFLLRELLYANVPEGKVDFVKDIIASNVDSLRVVEYRFEGYWRNLKCGLDCYYKTNLDILSEEVRQELFYQHGKIYTKLKDLPPPKITGTARVSNSMISDGSIISGRIHNSVLFRNVKVLAGAIVKNSVVLEGCLIEEGAYVENAVLDKNTVIRSGRRFIGSPEKPAIAEKFAVL</sequence>
<evidence type="ECO:0000313" key="6">
    <source>
        <dbReference type="Proteomes" id="UP000002382"/>
    </source>
</evidence>
<dbReference type="Gene3D" id="2.160.10.10">
    <property type="entry name" value="Hexapeptide repeat proteins"/>
    <property type="match status" value="1"/>
</dbReference>
<dbReference type="AlphaFoldDB" id="C5CGM6"/>
<dbReference type="STRING" id="521045.Kole_0899"/>
<keyword evidence="6" id="KW-1185">Reference proteome</keyword>
<feature type="domain" description="Nucleotidyl transferase" evidence="3">
    <location>
        <begin position="5"/>
        <end position="242"/>
    </location>
</feature>
<dbReference type="OrthoDB" id="9801810at2"/>
<dbReference type="EC" id="2.7.7.27" evidence="5"/>
<comment type="similarity">
    <text evidence="1">Belongs to the bacterial/plant glucose-1-phosphate adenylyltransferase family.</text>
</comment>
<dbReference type="Proteomes" id="UP000002382">
    <property type="component" value="Chromosome"/>
</dbReference>
<dbReference type="SUPFAM" id="SSF51161">
    <property type="entry name" value="Trimeric LpxA-like enzymes"/>
    <property type="match status" value="1"/>
</dbReference>
<dbReference type="InterPro" id="IPR005835">
    <property type="entry name" value="NTP_transferase_dom"/>
</dbReference>
<gene>
    <name evidence="5" type="ordered locus">Kole_0899</name>
</gene>
<name>C5CGM6_KOSOT</name>
<dbReference type="GO" id="GO:0005978">
    <property type="term" value="P:glycogen biosynthetic process"/>
    <property type="evidence" value="ECO:0007669"/>
    <property type="project" value="UniProtKB-KW"/>
</dbReference>
<dbReference type="Gene3D" id="3.90.550.10">
    <property type="entry name" value="Spore Coat Polysaccharide Biosynthesis Protein SpsA, Chain A"/>
    <property type="match status" value="1"/>
</dbReference>
<dbReference type="GO" id="GO:0008878">
    <property type="term" value="F:glucose-1-phosphate adenylyltransferase activity"/>
    <property type="evidence" value="ECO:0007669"/>
    <property type="project" value="UniProtKB-EC"/>
</dbReference>
<dbReference type="PANTHER" id="PTHR43523">
    <property type="entry name" value="GLUCOSE-1-PHOSPHATE ADENYLYLTRANSFERASE-RELATED"/>
    <property type="match status" value="1"/>
</dbReference>
<dbReference type="NCBIfam" id="TIGR02092">
    <property type="entry name" value="glgD"/>
    <property type="match status" value="1"/>
</dbReference>
<dbReference type="SUPFAM" id="SSF53448">
    <property type="entry name" value="Nucleotide-diphospho-sugar transferases"/>
    <property type="match status" value="1"/>
</dbReference>
<dbReference type="KEGG" id="kol:Kole_0899"/>
<evidence type="ECO:0000256" key="1">
    <source>
        <dbReference type="ARBA" id="ARBA00010443"/>
    </source>
</evidence>
<dbReference type="eggNOG" id="COG0448">
    <property type="taxonomic scope" value="Bacteria"/>
</dbReference>
<evidence type="ECO:0000259" key="3">
    <source>
        <dbReference type="Pfam" id="PF00483"/>
    </source>
</evidence>
<organism evidence="5 6">
    <name type="scientific">Kosmotoga olearia (strain ATCC BAA-1733 / DSM 21960 / TBF 19.5.1)</name>
    <dbReference type="NCBI Taxonomy" id="521045"/>
    <lineage>
        <taxon>Bacteria</taxon>
        <taxon>Thermotogati</taxon>
        <taxon>Thermotogota</taxon>
        <taxon>Thermotogae</taxon>
        <taxon>Kosmotogales</taxon>
        <taxon>Kosmotogaceae</taxon>
        <taxon>Kosmotoga</taxon>
    </lineage>
</organism>
<dbReference type="HOGENOM" id="CLU_029499_14_0_0"/>
<evidence type="ECO:0000313" key="5">
    <source>
        <dbReference type="EMBL" id="ACR79608.1"/>
    </source>
</evidence>
<dbReference type="EMBL" id="CP001634">
    <property type="protein sequence ID" value="ACR79608.1"/>
    <property type="molecule type" value="Genomic_DNA"/>
</dbReference>
<keyword evidence="2" id="KW-0320">Glycogen biosynthesis</keyword>
<reference evidence="5 6" key="2">
    <citation type="journal article" date="2011" name="J. Bacteriol.">
        <title>Genome Sequence of Kosmotoga olearia Strain TBF 19.5.1, a Thermophilic Bacterium with a Wide Growth Temperature Range, Isolated from the Troll B Oil Platform in the North Sea.</title>
        <authorList>
            <person name="Swithers K.S."/>
            <person name="Dipippo J.L."/>
            <person name="Bruce D.C."/>
            <person name="Detter C."/>
            <person name="Tapia R."/>
            <person name="Han S."/>
            <person name="Goodwin L.A."/>
            <person name="Han J."/>
            <person name="Woyke T."/>
            <person name="Pitluck S."/>
            <person name="Pennacchio L."/>
            <person name="Nolan M."/>
            <person name="Mikhailova N."/>
            <person name="Land M.L."/>
            <person name="Nesbo C.L."/>
            <person name="Gogarten J.P."/>
            <person name="Noll K.M."/>
        </authorList>
    </citation>
    <scope>NUCLEOTIDE SEQUENCE [LARGE SCALE GENOMIC DNA]</scope>
    <source>
        <strain evidence="6">ATCC BAA-1733 / DSM 21960 / TBF 19.5.1</strain>
    </source>
</reference>
<dbReference type="PANTHER" id="PTHR43523:SF6">
    <property type="entry name" value="GLYCOGEN BIOSYNTHESIS PROTEIN GLGD"/>
    <property type="match status" value="1"/>
</dbReference>
<evidence type="ECO:0000259" key="4">
    <source>
        <dbReference type="Pfam" id="PF24894"/>
    </source>
</evidence>
<keyword evidence="5" id="KW-0808">Transferase</keyword>